<dbReference type="PRINTS" id="PR00111">
    <property type="entry name" value="ABHYDROLASE"/>
</dbReference>
<dbReference type="Proteomes" id="UP000001695">
    <property type="component" value="Chromosome"/>
</dbReference>
<dbReference type="eggNOG" id="COG0596">
    <property type="taxonomic scope" value="Bacteria"/>
</dbReference>
<dbReference type="InterPro" id="IPR029058">
    <property type="entry name" value="AB_hydrolase_fold"/>
</dbReference>
<feature type="compositionally biased region" description="Basic and acidic residues" evidence="1">
    <location>
        <begin position="339"/>
        <end position="355"/>
    </location>
</feature>
<feature type="region of interest" description="Disordered" evidence="1">
    <location>
        <begin position="264"/>
        <end position="377"/>
    </location>
</feature>
<dbReference type="SUPFAM" id="SSF53474">
    <property type="entry name" value="alpha/beta-Hydrolases"/>
    <property type="match status" value="1"/>
</dbReference>
<dbReference type="InterPro" id="IPR050266">
    <property type="entry name" value="AB_hydrolase_sf"/>
</dbReference>
<dbReference type="RefSeq" id="WP_012385823.1">
    <property type="nucleotide sequence ID" value="NC_010581.1"/>
</dbReference>
<dbReference type="STRING" id="395963.Bind_2904"/>
<dbReference type="OrthoDB" id="9793083at2"/>
<gene>
    <name evidence="3" type="ordered locus">Bind_2904</name>
</gene>
<evidence type="ECO:0000259" key="2">
    <source>
        <dbReference type="Pfam" id="PF00561"/>
    </source>
</evidence>
<dbReference type="Pfam" id="PF00561">
    <property type="entry name" value="Abhydrolase_1"/>
    <property type="match status" value="1"/>
</dbReference>
<feature type="compositionally biased region" description="Low complexity" evidence="1">
    <location>
        <begin position="311"/>
        <end position="324"/>
    </location>
</feature>
<dbReference type="NCBIfam" id="TIGR02427">
    <property type="entry name" value="protocat_pcaD"/>
    <property type="match status" value="1"/>
</dbReference>
<name>B2IKJ2_BEII9</name>
<dbReference type="KEGG" id="bid:Bind_2904"/>
<keyword evidence="4" id="KW-1185">Reference proteome</keyword>
<dbReference type="GO" id="GO:0047570">
    <property type="term" value="F:3-oxoadipate enol-lactonase activity"/>
    <property type="evidence" value="ECO:0007669"/>
    <property type="project" value="InterPro"/>
</dbReference>
<reference evidence="4" key="1">
    <citation type="submission" date="2008-03" db="EMBL/GenBank/DDBJ databases">
        <title>Complete sequence of chromosome of Beijerinckia indica subsp. indica ATCC 9039.</title>
        <authorList>
            <consortium name="US DOE Joint Genome Institute"/>
            <person name="Copeland A."/>
            <person name="Lucas S."/>
            <person name="Lapidus A."/>
            <person name="Glavina del Rio T."/>
            <person name="Dalin E."/>
            <person name="Tice H."/>
            <person name="Bruce D."/>
            <person name="Goodwin L."/>
            <person name="Pitluck S."/>
            <person name="LaButti K."/>
            <person name="Schmutz J."/>
            <person name="Larimer F."/>
            <person name="Land M."/>
            <person name="Hauser L."/>
            <person name="Kyrpides N."/>
            <person name="Mikhailova N."/>
            <person name="Dunfield P.F."/>
            <person name="Dedysh S.N."/>
            <person name="Liesack W."/>
            <person name="Saw J.H."/>
            <person name="Alam M."/>
            <person name="Chen Y."/>
            <person name="Murrell J.C."/>
            <person name="Richardson P."/>
        </authorList>
    </citation>
    <scope>NUCLEOTIDE SEQUENCE [LARGE SCALE GENOMIC DNA]</scope>
    <source>
        <strain evidence="4">ATCC 9039 / DSM 1715 / NCIMB 8712</strain>
    </source>
</reference>
<dbReference type="HOGENOM" id="CLU_020336_50_3_5"/>
<protein>
    <submittedName>
        <fullName evidence="3">3-oxoadipate enol-lactonase</fullName>
    </submittedName>
</protein>
<dbReference type="InterPro" id="IPR026968">
    <property type="entry name" value="PcaD/CatD"/>
</dbReference>
<evidence type="ECO:0000313" key="3">
    <source>
        <dbReference type="EMBL" id="ACB96472.1"/>
    </source>
</evidence>
<accession>B2IKJ2</accession>
<dbReference type="AlphaFoldDB" id="B2IKJ2"/>
<dbReference type="InterPro" id="IPR000073">
    <property type="entry name" value="AB_hydrolase_1"/>
</dbReference>
<evidence type="ECO:0000256" key="1">
    <source>
        <dbReference type="SAM" id="MobiDB-lite"/>
    </source>
</evidence>
<dbReference type="Gene3D" id="3.40.50.1820">
    <property type="entry name" value="alpha/beta hydrolase"/>
    <property type="match status" value="1"/>
</dbReference>
<sequence>MTQILVAGRSFHVQVEGQEALPVLMLAHPLGADLGIWNALIEALLPHFRIVRYDARGHGGSSVVAGPYSIADLGRDALGLMDALGLDQVHWLGQSMGGMVGQWLLAHAPERIERAVLANTTARSNDPNVWNQRIATVRIHGMKAIAEAVLERWFTSAFRTANPALIEPIRQTLLRTTPEGYIACCAAIRDMDLHEAIRAVEQSVLVIMGQDDPSTPPTEGLAIAEAIEAAQTLLLEAAHISHIEANAPFTKAVVDFLTAPTRKLQSRRGPAIARSTARRPTSPRKTLTPVQVDKPPVKRTTTKPVPKKVATKAAPQKQANAPKSAVKKSLSRKGPPAKILDKSIDRTRDQGEKTETVQGGAKPTKSTFSRRPPTRRK</sequence>
<dbReference type="PANTHER" id="PTHR43798">
    <property type="entry name" value="MONOACYLGLYCEROL LIPASE"/>
    <property type="match status" value="1"/>
</dbReference>
<proteinExistence type="predicted"/>
<dbReference type="GO" id="GO:0042952">
    <property type="term" value="P:beta-ketoadipate pathway"/>
    <property type="evidence" value="ECO:0007669"/>
    <property type="project" value="InterPro"/>
</dbReference>
<dbReference type="EMBL" id="CP001016">
    <property type="protein sequence ID" value="ACB96472.1"/>
    <property type="molecule type" value="Genomic_DNA"/>
</dbReference>
<feature type="domain" description="AB hydrolase-1" evidence="2">
    <location>
        <begin position="22"/>
        <end position="244"/>
    </location>
</feature>
<evidence type="ECO:0000313" key="4">
    <source>
        <dbReference type="Proteomes" id="UP000001695"/>
    </source>
</evidence>
<dbReference type="ESTHER" id="beii9-b2ikj2">
    <property type="family name" value="Carboxymethylbutenolide_lactonase"/>
</dbReference>
<reference evidence="3 4" key="2">
    <citation type="journal article" date="2010" name="J. Bacteriol.">
        <title>Complete genome sequence of Beijerinckia indica subsp. indica.</title>
        <authorList>
            <person name="Tamas I."/>
            <person name="Dedysh S.N."/>
            <person name="Liesack W."/>
            <person name="Stott M.B."/>
            <person name="Alam M."/>
            <person name="Murrell J.C."/>
            <person name="Dunfield P.F."/>
        </authorList>
    </citation>
    <scope>NUCLEOTIDE SEQUENCE [LARGE SCALE GENOMIC DNA]</scope>
    <source>
        <strain evidence="4">ATCC 9039 / DSM 1715 / NCIMB 8712</strain>
    </source>
</reference>
<organism evidence="3 4">
    <name type="scientific">Beijerinckia indica subsp. indica (strain ATCC 9039 / DSM 1715 / NCIMB 8712)</name>
    <dbReference type="NCBI Taxonomy" id="395963"/>
    <lineage>
        <taxon>Bacteria</taxon>
        <taxon>Pseudomonadati</taxon>
        <taxon>Pseudomonadota</taxon>
        <taxon>Alphaproteobacteria</taxon>
        <taxon>Hyphomicrobiales</taxon>
        <taxon>Beijerinckiaceae</taxon>
        <taxon>Beijerinckia</taxon>
    </lineage>
</organism>